<evidence type="ECO:0000313" key="10">
    <source>
        <dbReference type="EMBL" id="KAI5620562.1"/>
    </source>
</evidence>
<dbReference type="InterPro" id="IPR036236">
    <property type="entry name" value="Znf_C2H2_sf"/>
</dbReference>
<dbReference type="PROSITE" id="PS50157">
    <property type="entry name" value="ZINC_FINGER_C2H2_2"/>
    <property type="match status" value="1"/>
</dbReference>
<dbReference type="Gene3D" id="3.30.160.60">
    <property type="entry name" value="Classic Zinc Finger"/>
    <property type="match status" value="2"/>
</dbReference>
<dbReference type="GO" id="GO:0000981">
    <property type="term" value="F:DNA-binding transcription factor activity, RNA polymerase II-specific"/>
    <property type="evidence" value="ECO:0007669"/>
    <property type="project" value="TreeGrafter"/>
</dbReference>
<keyword evidence="11" id="KW-1185">Reference proteome</keyword>
<accession>A0AAD5FM41</accession>
<dbReference type="GO" id="GO:0000977">
    <property type="term" value="F:RNA polymerase II transcription regulatory region sequence-specific DNA binding"/>
    <property type="evidence" value="ECO:0007669"/>
    <property type="project" value="TreeGrafter"/>
</dbReference>
<keyword evidence="2" id="KW-0479">Metal-binding</keyword>
<dbReference type="AlphaFoldDB" id="A0AAD5FM41"/>
<comment type="subcellular location">
    <subcellularLocation>
        <location evidence="1">Nucleus</location>
    </subcellularLocation>
</comment>
<dbReference type="GO" id="GO:0005634">
    <property type="term" value="C:nucleus"/>
    <property type="evidence" value="ECO:0007669"/>
    <property type="project" value="UniProtKB-SubCell"/>
</dbReference>
<proteinExistence type="predicted"/>
<organism evidence="10 11">
    <name type="scientific">Silurus asotus</name>
    <name type="common">Amur catfish</name>
    <name type="synonym">Parasilurus asotus</name>
    <dbReference type="NCBI Taxonomy" id="30991"/>
    <lineage>
        <taxon>Eukaryota</taxon>
        <taxon>Metazoa</taxon>
        <taxon>Chordata</taxon>
        <taxon>Craniata</taxon>
        <taxon>Vertebrata</taxon>
        <taxon>Euteleostomi</taxon>
        <taxon>Actinopterygii</taxon>
        <taxon>Neopterygii</taxon>
        <taxon>Teleostei</taxon>
        <taxon>Ostariophysi</taxon>
        <taxon>Siluriformes</taxon>
        <taxon>Siluridae</taxon>
        <taxon>Silurus</taxon>
    </lineage>
</organism>
<keyword evidence="4 7" id="KW-0863">Zinc-finger</keyword>
<feature type="region of interest" description="Disordered" evidence="8">
    <location>
        <begin position="384"/>
        <end position="408"/>
    </location>
</feature>
<sequence>MDTFAFYVKLQEFLLKGEIPDNSVCRRKVRSCHRCQLNDPMKSGVPDFHSIKLWSAVAMEISCKDTKCAVNAEQWRDKDSEEERDKVCGLTKWEETQCSMTRTGLKQEPEEVALGRFSDGECCMCGDHTDFLEHRTEHFIKHKHELCCHLCQAKFSHRNALIMHMQNAHPYYYTSCKSCRMYTDTTQTPDMEPLPEEVEEVIIKNEEVEIKCMKEEEEEGMVFGTMEQTEENGFAETPEDNRMITGNLHDHTYFCTQTCNSAKERPNNIVMYTSNENVLVFVNKTNNGISPTRSYTENDQQGTPVDDQTVCREIHDHNYFFNPSLANHDNMHVSYETTDTDLERTESDQDSIQEHDSLCTGLLDHTYFSTQSLENHTVLLKQEPLPSTCSSSGHKEPEDPDQWNNDTSTGYLATLLESQLELNIKVEDEEREFETIQEDVVIQIRDHEDSDSVLTGNEDSSEPCSAVFLDSTSKSWSVCPKQISQINQQEPLRSFDSVNSTRDQTTSFPCSLCKIVFGTKEMLVNHKAQKHPLAKYMCVMCRKLFPNQNIYIQHICNMTKGCTEESPTPSNRSNNPKRSLLLIPNPVSSSADVESSKQVSINRTVSHSTSSLLPKCSLSSDTQKVRLHAMTTRSSSAQQKKAVLNGDQGQMTTPISAVTQKQIVQVLLSNQLQGKGVPQTPPSSGTRNSTVTQTVRERIQDLALPKSKVVADTPTGSAELMPSVALPLQHQSYEVHLESTHFPQVVSSVSNSEQVTGQLPESTVSRSPLLPEIFPSSQGPLKIVGMFVNQSKELALQKRMRQSWRSKAVFRCRQCGAVSRQFSLIVRHRYQHLGPRLHRCQCGRAFRQLMHLLHHQVQHAEATRYVCAACGQMFCGTQQLVCHRPLFRITASTCKKQANQKCRNVFQCHCGRRFTRPAALLWHMLKNSYAHKTRLKGFRLN</sequence>
<reference evidence="10" key="1">
    <citation type="submission" date="2018-07" db="EMBL/GenBank/DDBJ databases">
        <title>Comparative genomics of catfishes provides insights into carnivory and benthic adaptation.</title>
        <authorList>
            <person name="Zhang Y."/>
            <person name="Wang D."/>
            <person name="Peng Z."/>
            <person name="Zheng S."/>
            <person name="Shao F."/>
            <person name="Tao W."/>
        </authorList>
    </citation>
    <scope>NUCLEOTIDE SEQUENCE</scope>
    <source>
        <strain evidence="10">Chongqing</strain>
    </source>
</reference>
<evidence type="ECO:0000256" key="5">
    <source>
        <dbReference type="ARBA" id="ARBA00022833"/>
    </source>
</evidence>
<keyword evidence="6" id="KW-0539">Nucleus</keyword>
<evidence type="ECO:0000256" key="7">
    <source>
        <dbReference type="PROSITE-ProRule" id="PRU00042"/>
    </source>
</evidence>
<feature type="region of interest" description="Disordered" evidence="8">
    <location>
        <begin position="673"/>
        <end position="692"/>
    </location>
</feature>
<dbReference type="GO" id="GO:0008270">
    <property type="term" value="F:zinc ion binding"/>
    <property type="evidence" value="ECO:0007669"/>
    <property type="project" value="UniProtKB-KW"/>
</dbReference>
<dbReference type="PANTHER" id="PTHR24381:SF393">
    <property type="entry name" value="CHROMATIN-LINKED ADAPTOR FOR MSL PROTEINS, ISOFORM B"/>
    <property type="match status" value="1"/>
</dbReference>
<dbReference type="InterPro" id="IPR013087">
    <property type="entry name" value="Znf_C2H2_type"/>
</dbReference>
<dbReference type="PROSITE" id="PS00028">
    <property type="entry name" value="ZINC_FINGER_C2H2_1"/>
    <property type="match status" value="2"/>
</dbReference>
<evidence type="ECO:0000256" key="4">
    <source>
        <dbReference type="ARBA" id="ARBA00022771"/>
    </source>
</evidence>
<evidence type="ECO:0000256" key="8">
    <source>
        <dbReference type="SAM" id="MobiDB-lite"/>
    </source>
</evidence>
<protein>
    <submittedName>
        <fullName evidence="10">Sal-like protein 1</fullName>
    </submittedName>
</protein>
<dbReference type="Proteomes" id="UP001205998">
    <property type="component" value="Unassembled WGS sequence"/>
</dbReference>
<dbReference type="PANTHER" id="PTHR24381">
    <property type="entry name" value="ZINC FINGER PROTEIN"/>
    <property type="match status" value="1"/>
</dbReference>
<gene>
    <name evidence="10" type="ORF">C0J50_20029</name>
</gene>
<evidence type="ECO:0000256" key="1">
    <source>
        <dbReference type="ARBA" id="ARBA00004123"/>
    </source>
</evidence>
<evidence type="ECO:0000256" key="2">
    <source>
        <dbReference type="ARBA" id="ARBA00022723"/>
    </source>
</evidence>
<feature type="domain" description="C2H2-type" evidence="9">
    <location>
        <begin position="810"/>
        <end position="837"/>
    </location>
</feature>
<keyword evidence="5" id="KW-0862">Zinc</keyword>
<evidence type="ECO:0000313" key="11">
    <source>
        <dbReference type="Proteomes" id="UP001205998"/>
    </source>
</evidence>
<evidence type="ECO:0000256" key="6">
    <source>
        <dbReference type="ARBA" id="ARBA00023242"/>
    </source>
</evidence>
<dbReference type="SUPFAM" id="SSF57667">
    <property type="entry name" value="beta-beta-alpha zinc fingers"/>
    <property type="match status" value="2"/>
</dbReference>
<evidence type="ECO:0000259" key="9">
    <source>
        <dbReference type="PROSITE" id="PS50157"/>
    </source>
</evidence>
<dbReference type="SMART" id="SM00355">
    <property type="entry name" value="ZnF_C2H2"/>
    <property type="match status" value="7"/>
</dbReference>
<evidence type="ECO:0000256" key="3">
    <source>
        <dbReference type="ARBA" id="ARBA00022737"/>
    </source>
</evidence>
<name>A0AAD5FM41_SILAS</name>
<comment type="caution">
    <text evidence="10">The sequence shown here is derived from an EMBL/GenBank/DDBJ whole genome shotgun (WGS) entry which is preliminary data.</text>
</comment>
<keyword evidence="3" id="KW-0677">Repeat</keyword>
<dbReference type="EMBL" id="MU551646">
    <property type="protein sequence ID" value="KAI5620562.1"/>
    <property type="molecule type" value="Genomic_DNA"/>
</dbReference>
<feature type="compositionally biased region" description="Polar residues" evidence="8">
    <location>
        <begin position="682"/>
        <end position="692"/>
    </location>
</feature>